<evidence type="ECO:0000256" key="5">
    <source>
        <dbReference type="SAM" id="MobiDB-lite"/>
    </source>
</evidence>
<dbReference type="InterPro" id="IPR047198">
    <property type="entry name" value="DDP-like_NUDIX"/>
</dbReference>
<dbReference type="PROSITE" id="PS51462">
    <property type="entry name" value="NUDIX"/>
    <property type="match status" value="1"/>
</dbReference>
<dbReference type="InterPro" id="IPR000086">
    <property type="entry name" value="NUDIX_hydrolase_dom"/>
</dbReference>
<dbReference type="GO" id="GO:0005737">
    <property type="term" value="C:cytoplasm"/>
    <property type="evidence" value="ECO:0007669"/>
    <property type="project" value="TreeGrafter"/>
</dbReference>
<dbReference type="GO" id="GO:0016462">
    <property type="term" value="F:pyrophosphatase activity"/>
    <property type="evidence" value="ECO:0007669"/>
    <property type="project" value="InterPro"/>
</dbReference>
<sequence length="161" mass="18362">MARLAHGHRPPSLQVAALCYRRTRKGLRILLITSRDTGRWVIPKGWPMRNRGEAAAAAREAYEEAGLRGAIAEKSIGFYTYRKRVEDLSFPCVVRIYPLEAWERVKQYPETGQRRVKWFSPAKAARKVREPELAQILRDFDPDRRPESRQDAAPPAPAPAG</sequence>
<feature type="compositionally biased region" description="Basic and acidic residues" evidence="5">
    <location>
        <begin position="135"/>
        <end position="150"/>
    </location>
</feature>
<proteinExistence type="predicted"/>
<evidence type="ECO:0000313" key="7">
    <source>
        <dbReference type="EMBL" id="PZQ51695.1"/>
    </source>
</evidence>
<dbReference type="Proteomes" id="UP000249185">
    <property type="component" value="Unassembled WGS sequence"/>
</dbReference>
<dbReference type="SUPFAM" id="SSF55811">
    <property type="entry name" value="Nudix"/>
    <property type="match status" value="1"/>
</dbReference>
<dbReference type="InterPro" id="IPR015797">
    <property type="entry name" value="NUDIX_hydrolase-like_dom_sf"/>
</dbReference>
<accession>A0A2W5NLL1</accession>
<comment type="cofactor">
    <cofactor evidence="1">
        <name>Mg(2+)</name>
        <dbReference type="ChEBI" id="CHEBI:18420"/>
    </cofactor>
</comment>
<keyword evidence="2" id="KW-0479">Metal-binding</keyword>
<protein>
    <recommendedName>
        <fullName evidence="6">Nudix hydrolase domain-containing protein</fullName>
    </recommendedName>
</protein>
<name>A0A2W5NLL1_RHOSU</name>
<evidence type="ECO:0000256" key="3">
    <source>
        <dbReference type="ARBA" id="ARBA00022801"/>
    </source>
</evidence>
<organism evidence="7 8">
    <name type="scientific">Rhodovulum sulfidophilum</name>
    <name type="common">Rhodobacter sulfidophilus</name>
    <dbReference type="NCBI Taxonomy" id="35806"/>
    <lineage>
        <taxon>Bacteria</taxon>
        <taxon>Pseudomonadati</taxon>
        <taxon>Pseudomonadota</taxon>
        <taxon>Alphaproteobacteria</taxon>
        <taxon>Rhodobacterales</taxon>
        <taxon>Paracoccaceae</taxon>
        <taxon>Rhodovulum</taxon>
    </lineage>
</organism>
<evidence type="ECO:0000256" key="2">
    <source>
        <dbReference type="ARBA" id="ARBA00022723"/>
    </source>
</evidence>
<dbReference type="PANTHER" id="PTHR12629">
    <property type="entry name" value="DIPHOSPHOINOSITOL POLYPHOSPHATE PHOSPHOHYDROLASE"/>
    <property type="match status" value="1"/>
</dbReference>
<dbReference type="AlphaFoldDB" id="A0A2W5NLL1"/>
<dbReference type="Pfam" id="PF00293">
    <property type="entry name" value="NUDIX"/>
    <property type="match status" value="1"/>
</dbReference>
<keyword evidence="4" id="KW-0460">Magnesium</keyword>
<feature type="domain" description="Nudix hydrolase" evidence="6">
    <location>
        <begin position="10"/>
        <end position="141"/>
    </location>
</feature>
<dbReference type="EMBL" id="QFPW01000002">
    <property type="protein sequence ID" value="PZQ51695.1"/>
    <property type="molecule type" value="Genomic_DNA"/>
</dbReference>
<evidence type="ECO:0000256" key="4">
    <source>
        <dbReference type="ARBA" id="ARBA00022842"/>
    </source>
</evidence>
<keyword evidence="3" id="KW-0378">Hydrolase</keyword>
<dbReference type="Gene3D" id="3.90.79.10">
    <property type="entry name" value="Nucleoside Triphosphate Pyrophosphohydrolase"/>
    <property type="match status" value="1"/>
</dbReference>
<comment type="caution">
    <text evidence="7">The sequence shown here is derived from an EMBL/GenBank/DDBJ whole genome shotgun (WGS) entry which is preliminary data.</text>
</comment>
<feature type="region of interest" description="Disordered" evidence="5">
    <location>
        <begin position="135"/>
        <end position="161"/>
    </location>
</feature>
<evidence type="ECO:0000259" key="6">
    <source>
        <dbReference type="PROSITE" id="PS51462"/>
    </source>
</evidence>
<dbReference type="CDD" id="cd04666">
    <property type="entry name" value="NUDIX_DIPP2_like_Nudt4"/>
    <property type="match status" value="1"/>
</dbReference>
<reference evidence="7 8" key="1">
    <citation type="submission" date="2017-08" db="EMBL/GenBank/DDBJ databases">
        <title>Infants hospitalized years apart are colonized by the same room-sourced microbial strains.</title>
        <authorList>
            <person name="Brooks B."/>
            <person name="Olm M.R."/>
            <person name="Firek B.A."/>
            <person name="Baker R."/>
            <person name="Thomas B.C."/>
            <person name="Morowitz M.J."/>
            <person name="Banfield J.F."/>
        </authorList>
    </citation>
    <scope>NUCLEOTIDE SEQUENCE [LARGE SCALE GENOMIC DNA]</scope>
    <source>
        <strain evidence="7">S2_005_002_R2_34</strain>
    </source>
</reference>
<evidence type="ECO:0000256" key="1">
    <source>
        <dbReference type="ARBA" id="ARBA00001946"/>
    </source>
</evidence>
<gene>
    <name evidence="7" type="ORF">DI556_03335</name>
</gene>
<dbReference type="GO" id="GO:0046872">
    <property type="term" value="F:metal ion binding"/>
    <property type="evidence" value="ECO:0007669"/>
    <property type="project" value="UniProtKB-KW"/>
</dbReference>
<evidence type="ECO:0000313" key="8">
    <source>
        <dbReference type="Proteomes" id="UP000249185"/>
    </source>
</evidence>
<dbReference type="PANTHER" id="PTHR12629:SF0">
    <property type="entry name" value="DIPHOSPHOINOSITOL-POLYPHOSPHATE DIPHOSPHATASE"/>
    <property type="match status" value="1"/>
</dbReference>